<sequence length="188" mass="19995">MSEDGQGWVWDELGQKLVGLKHRTPRAACKTTSLISYRGDLSSGEKALRVHELDLDLSWEATARAAEGRTFTGMAKVKFGGSEDGQDVVDVEVAVDPHCLTALPEEREKLVKDVVYAVESLDTAIMEQLNDFMWSMEQHNVLNGSSGGSFSSNNEAAAGSAAAAAAASEISSGSGDTLSSRIQSSGRQ</sequence>
<organism evidence="2 3">
    <name type="scientific">Chlamydomonas incerta</name>
    <dbReference type="NCBI Taxonomy" id="51695"/>
    <lineage>
        <taxon>Eukaryota</taxon>
        <taxon>Viridiplantae</taxon>
        <taxon>Chlorophyta</taxon>
        <taxon>core chlorophytes</taxon>
        <taxon>Chlorophyceae</taxon>
        <taxon>CS clade</taxon>
        <taxon>Chlamydomonadales</taxon>
        <taxon>Chlamydomonadaceae</taxon>
        <taxon>Chlamydomonas</taxon>
    </lineage>
</organism>
<protein>
    <recommendedName>
        <fullName evidence="4">Activator of Hsp90 ATPase N-terminal domain-containing protein</fullName>
    </recommendedName>
</protein>
<evidence type="ECO:0000313" key="3">
    <source>
        <dbReference type="Proteomes" id="UP000650467"/>
    </source>
</evidence>
<feature type="compositionally biased region" description="Polar residues" evidence="1">
    <location>
        <begin position="176"/>
        <end position="188"/>
    </location>
</feature>
<keyword evidence="3" id="KW-1185">Reference proteome</keyword>
<proteinExistence type="predicted"/>
<name>A0A835T5R3_CHLIN</name>
<dbReference type="EMBL" id="JAEHOC010000008">
    <property type="protein sequence ID" value="KAG2439329.1"/>
    <property type="molecule type" value="Genomic_DNA"/>
</dbReference>
<accession>A0A835T5R3</accession>
<dbReference type="Proteomes" id="UP000650467">
    <property type="component" value="Unassembled WGS sequence"/>
</dbReference>
<dbReference type="InterPro" id="IPR036338">
    <property type="entry name" value="Aha1"/>
</dbReference>
<evidence type="ECO:0008006" key="4">
    <source>
        <dbReference type="Google" id="ProtNLM"/>
    </source>
</evidence>
<evidence type="ECO:0000313" key="2">
    <source>
        <dbReference type="EMBL" id="KAG2439329.1"/>
    </source>
</evidence>
<dbReference type="Gene3D" id="3.15.10.20">
    <property type="entry name" value="Activator of Hsp90 ATPase Aha1, N-terminal domain"/>
    <property type="match status" value="1"/>
</dbReference>
<dbReference type="OrthoDB" id="534529at2759"/>
<evidence type="ECO:0000256" key="1">
    <source>
        <dbReference type="SAM" id="MobiDB-lite"/>
    </source>
</evidence>
<feature type="region of interest" description="Disordered" evidence="1">
    <location>
        <begin position="161"/>
        <end position="188"/>
    </location>
</feature>
<feature type="compositionally biased region" description="Low complexity" evidence="1">
    <location>
        <begin position="161"/>
        <end position="175"/>
    </location>
</feature>
<gene>
    <name evidence="2" type="ORF">HXX76_004688</name>
</gene>
<reference evidence="2" key="1">
    <citation type="journal article" date="2020" name="bioRxiv">
        <title>Comparative genomics of Chlamydomonas.</title>
        <authorList>
            <person name="Craig R.J."/>
            <person name="Hasan A.R."/>
            <person name="Ness R.W."/>
            <person name="Keightley P.D."/>
        </authorList>
    </citation>
    <scope>NUCLEOTIDE SEQUENCE</scope>
    <source>
        <strain evidence="2">SAG 7.73</strain>
    </source>
</reference>
<comment type="caution">
    <text evidence="2">The sequence shown here is derived from an EMBL/GenBank/DDBJ whole genome shotgun (WGS) entry which is preliminary data.</text>
</comment>
<dbReference type="AlphaFoldDB" id="A0A835T5R3"/>